<keyword evidence="2" id="KW-1185">Reference proteome</keyword>
<accession>A0A9P5TPW5</accession>
<dbReference type="EMBL" id="JADNYJ010000035">
    <property type="protein sequence ID" value="KAF8902542.1"/>
    <property type="molecule type" value="Genomic_DNA"/>
</dbReference>
<name>A0A9P5TPW5_GYMJU</name>
<protein>
    <submittedName>
        <fullName evidence="1">Uncharacterized protein</fullName>
    </submittedName>
</protein>
<evidence type="ECO:0000313" key="1">
    <source>
        <dbReference type="EMBL" id="KAF8902542.1"/>
    </source>
</evidence>
<evidence type="ECO:0000313" key="2">
    <source>
        <dbReference type="Proteomes" id="UP000724874"/>
    </source>
</evidence>
<dbReference type="Proteomes" id="UP000724874">
    <property type="component" value="Unassembled WGS sequence"/>
</dbReference>
<proteinExistence type="predicted"/>
<dbReference type="AlphaFoldDB" id="A0A9P5TPW5"/>
<gene>
    <name evidence="1" type="ORF">CPB84DRAFT_844748</name>
</gene>
<sequence>MHKNSPPVRIWESANPLKGVDVSWDVTAGAVWKTFIRRHSVRKKISQASSFGPRSETWCRIFLFLSLSFSSHFVRFFSIDSFRPSNNQVQAHFHFRTPINLLTWLGYREPLPSLCSLPSFCNRRLLVGFILIEPEIYGANSVWIFKAPIHPLIETRTLETRSLADILQNIECSASANAVVSGLGSALGILNKINTTDTTLTKDLASVKDFLNKANTVGKAIVGACNKAQTSAAASAQQSTAAAAQKAASGGSSACELLFDFWLFLCLDRK</sequence>
<organism evidence="1 2">
    <name type="scientific">Gymnopilus junonius</name>
    <name type="common">Spectacular rustgill mushroom</name>
    <name type="synonym">Gymnopilus spectabilis subsp. junonius</name>
    <dbReference type="NCBI Taxonomy" id="109634"/>
    <lineage>
        <taxon>Eukaryota</taxon>
        <taxon>Fungi</taxon>
        <taxon>Dikarya</taxon>
        <taxon>Basidiomycota</taxon>
        <taxon>Agaricomycotina</taxon>
        <taxon>Agaricomycetes</taxon>
        <taxon>Agaricomycetidae</taxon>
        <taxon>Agaricales</taxon>
        <taxon>Agaricineae</taxon>
        <taxon>Hymenogastraceae</taxon>
        <taxon>Gymnopilus</taxon>
    </lineage>
</organism>
<dbReference type="OrthoDB" id="3067583at2759"/>
<reference evidence="1" key="1">
    <citation type="submission" date="2020-11" db="EMBL/GenBank/DDBJ databases">
        <authorList>
            <consortium name="DOE Joint Genome Institute"/>
            <person name="Ahrendt S."/>
            <person name="Riley R."/>
            <person name="Andreopoulos W."/>
            <person name="LaButti K."/>
            <person name="Pangilinan J."/>
            <person name="Ruiz-duenas F.J."/>
            <person name="Barrasa J.M."/>
            <person name="Sanchez-Garcia M."/>
            <person name="Camarero S."/>
            <person name="Miyauchi S."/>
            <person name="Serrano A."/>
            <person name="Linde D."/>
            <person name="Babiker R."/>
            <person name="Drula E."/>
            <person name="Ayuso-Fernandez I."/>
            <person name="Pacheco R."/>
            <person name="Padilla G."/>
            <person name="Ferreira P."/>
            <person name="Barriuso J."/>
            <person name="Kellner H."/>
            <person name="Castanera R."/>
            <person name="Alfaro M."/>
            <person name="Ramirez L."/>
            <person name="Pisabarro A.G."/>
            <person name="Kuo A."/>
            <person name="Tritt A."/>
            <person name="Lipzen A."/>
            <person name="He G."/>
            <person name="Yan M."/>
            <person name="Ng V."/>
            <person name="Cullen D."/>
            <person name="Martin F."/>
            <person name="Rosso M.-N."/>
            <person name="Henrissat B."/>
            <person name="Hibbett D."/>
            <person name="Martinez A.T."/>
            <person name="Grigoriev I.V."/>
        </authorList>
    </citation>
    <scope>NUCLEOTIDE SEQUENCE</scope>
    <source>
        <strain evidence="1">AH 44721</strain>
    </source>
</reference>
<comment type="caution">
    <text evidence="1">The sequence shown here is derived from an EMBL/GenBank/DDBJ whole genome shotgun (WGS) entry which is preliminary data.</text>
</comment>